<feature type="repeat" description="TPR" evidence="3">
    <location>
        <begin position="240"/>
        <end position="273"/>
    </location>
</feature>
<dbReference type="InterPro" id="IPR011990">
    <property type="entry name" value="TPR-like_helical_dom_sf"/>
</dbReference>
<feature type="repeat" description="TPR" evidence="3">
    <location>
        <begin position="274"/>
        <end position="307"/>
    </location>
</feature>
<proteinExistence type="predicted"/>
<evidence type="ECO:0000256" key="2">
    <source>
        <dbReference type="ARBA" id="ARBA00022803"/>
    </source>
</evidence>
<evidence type="ECO:0000256" key="3">
    <source>
        <dbReference type="PROSITE-ProRule" id="PRU00339"/>
    </source>
</evidence>
<dbReference type="RefSeq" id="WP_076379485.1">
    <property type="nucleotide sequence ID" value="NZ_AP017422.1"/>
</dbReference>
<evidence type="ECO:0000256" key="1">
    <source>
        <dbReference type="ARBA" id="ARBA00022737"/>
    </source>
</evidence>
<keyword evidence="1" id="KW-0677">Repeat</keyword>
<dbReference type="EMBL" id="FTOR01000004">
    <property type="protein sequence ID" value="SIT15101.1"/>
    <property type="molecule type" value="Genomic_DNA"/>
</dbReference>
<dbReference type="Gene3D" id="1.25.40.10">
    <property type="entry name" value="Tetratricopeptide repeat domain"/>
    <property type="match status" value="4"/>
</dbReference>
<dbReference type="AlphaFoldDB" id="A0A173M9C0"/>
<evidence type="ECO:0000313" key="5">
    <source>
        <dbReference type="EMBL" id="SIT15101.1"/>
    </source>
</evidence>
<dbReference type="InterPro" id="IPR051685">
    <property type="entry name" value="Ycf3/AcsC/BcsC/TPR_MFPF"/>
</dbReference>
<dbReference type="PROSITE" id="PS50293">
    <property type="entry name" value="TPR_REGION"/>
    <property type="match status" value="1"/>
</dbReference>
<dbReference type="STRING" id="477680.SAMN05421788_104131"/>
<evidence type="ECO:0000313" key="6">
    <source>
        <dbReference type="Proteomes" id="UP000186917"/>
    </source>
</evidence>
<feature type="repeat" description="TPR" evidence="3">
    <location>
        <begin position="308"/>
        <end position="341"/>
    </location>
</feature>
<dbReference type="PANTHER" id="PTHR44943">
    <property type="entry name" value="CELLULOSE SYNTHASE OPERON PROTEIN C"/>
    <property type="match status" value="1"/>
</dbReference>
<evidence type="ECO:0000259" key="4">
    <source>
        <dbReference type="Pfam" id="PF25063"/>
    </source>
</evidence>
<keyword evidence="2 3" id="KW-0802">TPR repeat</keyword>
<feature type="domain" description="Tetratricopeptide repeat protein 21A/21B C-terminal ARM" evidence="4">
    <location>
        <begin position="224"/>
        <end position="329"/>
    </location>
</feature>
<feature type="repeat" description="TPR" evidence="3">
    <location>
        <begin position="206"/>
        <end position="239"/>
    </location>
</feature>
<reference evidence="6" key="1">
    <citation type="submission" date="2017-01" db="EMBL/GenBank/DDBJ databases">
        <authorList>
            <person name="Varghese N."/>
            <person name="Submissions S."/>
        </authorList>
    </citation>
    <scope>NUCLEOTIDE SEQUENCE [LARGE SCALE GENOMIC DNA]</scope>
    <source>
        <strain evidence="6">DSM 21054</strain>
    </source>
</reference>
<dbReference type="InterPro" id="IPR019734">
    <property type="entry name" value="TPR_rpt"/>
</dbReference>
<dbReference type="KEGG" id="fln:FLA_0114"/>
<dbReference type="Pfam" id="PF25063">
    <property type="entry name" value="ARM_TT21_C"/>
    <property type="match status" value="1"/>
</dbReference>
<accession>A0A173M9C0</accession>
<dbReference type="OrthoDB" id="9803982at2"/>
<sequence>MREHPYSEDREEINELLVQYENLKTGRGHSFLEEEAFERIIDYFDERDDLPGALEAAETGLEYFPYSSQLLIKKADILLATRKYHEALEVLEHAELFDSQDINLFILKTDAYLALDQQEKAVQLLEDALQLFTGEERIDLLFELSDVYDDYEEFDKVFDCLKMILQEEPGNEEALYKICFWTDFTGRNEESIKLHLQIIDEQPFNELAWFNLAASYQGIKLYEKAIDAYQYAIVIDEKFDYAYRNMGDAYIRLRKYKEAIEALEKVLELTRPEEVIYEAIGHCYHRLGNFAQARIHYRKASHMNPEDSKLYYKIAATYISEQQWDNAVKNLDSAMRLQKSVPEYNLAMGQCKMEQEKYKEAIQYFSVVIRSKAKNVAGWEALIRCLFKAGFYEEVLEQCRAALKATDEKPLFYFYACAGYFSLGMPKEALLYLEHGMEKAPKLVKKILELMPAMLQNNQVVDLIARYKKGHKI</sequence>
<dbReference type="InterPro" id="IPR056834">
    <property type="entry name" value="ARM_TT21_C"/>
</dbReference>
<protein>
    <submittedName>
        <fullName evidence="5">Tetratricopeptide repeat-containing protein</fullName>
    </submittedName>
</protein>
<name>A0A173M9C0_9BACT</name>
<dbReference type="SMART" id="SM00028">
    <property type="entry name" value="TPR"/>
    <property type="match status" value="10"/>
</dbReference>
<dbReference type="Proteomes" id="UP000186917">
    <property type="component" value="Unassembled WGS sequence"/>
</dbReference>
<keyword evidence="6" id="KW-1185">Reference proteome</keyword>
<dbReference type="PANTHER" id="PTHR44943:SF8">
    <property type="entry name" value="TPR REPEAT-CONTAINING PROTEIN MJ0263"/>
    <property type="match status" value="1"/>
</dbReference>
<dbReference type="SUPFAM" id="SSF48452">
    <property type="entry name" value="TPR-like"/>
    <property type="match status" value="3"/>
</dbReference>
<organism evidence="5 6">
    <name type="scientific">Filimonas lacunae</name>
    <dbReference type="NCBI Taxonomy" id="477680"/>
    <lineage>
        <taxon>Bacteria</taxon>
        <taxon>Pseudomonadati</taxon>
        <taxon>Bacteroidota</taxon>
        <taxon>Chitinophagia</taxon>
        <taxon>Chitinophagales</taxon>
        <taxon>Chitinophagaceae</taxon>
        <taxon>Filimonas</taxon>
    </lineage>
</organism>
<gene>
    <name evidence="5" type="ORF">SAMN05421788_104131</name>
</gene>
<dbReference type="PROSITE" id="PS50005">
    <property type="entry name" value="TPR"/>
    <property type="match status" value="4"/>
</dbReference>